<evidence type="ECO:0000313" key="1">
    <source>
        <dbReference type="EMBL" id="KAI0049843.1"/>
    </source>
</evidence>
<reference evidence="1" key="2">
    <citation type="journal article" date="2022" name="New Phytol.">
        <title>Evolutionary transition to the ectomycorrhizal habit in the genomes of a hyperdiverse lineage of mushroom-forming fungi.</title>
        <authorList>
            <person name="Looney B."/>
            <person name="Miyauchi S."/>
            <person name="Morin E."/>
            <person name="Drula E."/>
            <person name="Courty P.E."/>
            <person name="Kohler A."/>
            <person name="Kuo A."/>
            <person name="LaButti K."/>
            <person name="Pangilinan J."/>
            <person name="Lipzen A."/>
            <person name="Riley R."/>
            <person name="Andreopoulos W."/>
            <person name="He G."/>
            <person name="Johnson J."/>
            <person name="Nolan M."/>
            <person name="Tritt A."/>
            <person name="Barry K.W."/>
            <person name="Grigoriev I.V."/>
            <person name="Nagy L.G."/>
            <person name="Hibbett D."/>
            <person name="Henrissat B."/>
            <person name="Matheny P.B."/>
            <person name="Labbe J."/>
            <person name="Martin F.M."/>
        </authorList>
    </citation>
    <scope>NUCLEOTIDE SEQUENCE</scope>
    <source>
        <strain evidence="1">FP105234-sp</strain>
    </source>
</reference>
<gene>
    <name evidence="1" type="ORF">FA95DRAFT_1556355</name>
</gene>
<accession>A0ACB8S089</accession>
<comment type="caution">
    <text evidence="1">The sequence shown here is derived from an EMBL/GenBank/DDBJ whole genome shotgun (WGS) entry which is preliminary data.</text>
</comment>
<evidence type="ECO:0000313" key="2">
    <source>
        <dbReference type="Proteomes" id="UP000814033"/>
    </source>
</evidence>
<dbReference type="Proteomes" id="UP000814033">
    <property type="component" value="Unassembled WGS sequence"/>
</dbReference>
<protein>
    <submittedName>
        <fullName evidence="1">Rpr2-domain-containing protein</fullName>
    </submittedName>
</protein>
<sequence>MGLYEEIATCRPPTSKERKRLVREQHRKRVLSSADVAQSYVRLLKQVGQKTTVKMDPTVKRTLCQGCDTVLIPGVSATTRVKPSSMHGNTIHTTCLRCKHTRRIPAPPEPDGADPLATEVDSMDVDESDADTVRRKRSRRRRGAKPHPRPFFERDDHVVFRGNVQVRPIVQ</sequence>
<proteinExistence type="predicted"/>
<name>A0ACB8S089_9AGAM</name>
<organism evidence="1 2">
    <name type="scientific">Auriscalpium vulgare</name>
    <dbReference type="NCBI Taxonomy" id="40419"/>
    <lineage>
        <taxon>Eukaryota</taxon>
        <taxon>Fungi</taxon>
        <taxon>Dikarya</taxon>
        <taxon>Basidiomycota</taxon>
        <taxon>Agaricomycotina</taxon>
        <taxon>Agaricomycetes</taxon>
        <taxon>Russulales</taxon>
        <taxon>Auriscalpiaceae</taxon>
        <taxon>Auriscalpium</taxon>
    </lineage>
</organism>
<keyword evidence="2" id="KW-1185">Reference proteome</keyword>
<reference evidence="1" key="1">
    <citation type="submission" date="2021-02" db="EMBL/GenBank/DDBJ databases">
        <authorList>
            <consortium name="DOE Joint Genome Institute"/>
            <person name="Ahrendt S."/>
            <person name="Looney B.P."/>
            <person name="Miyauchi S."/>
            <person name="Morin E."/>
            <person name="Drula E."/>
            <person name="Courty P.E."/>
            <person name="Chicoki N."/>
            <person name="Fauchery L."/>
            <person name="Kohler A."/>
            <person name="Kuo A."/>
            <person name="Labutti K."/>
            <person name="Pangilinan J."/>
            <person name="Lipzen A."/>
            <person name="Riley R."/>
            <person name="Andreopoulos W."/>
            <person name="He G."/>
            <person name="Johnson J."/>
            <person name="Barry K.W."/>
            <person name="Grigoriev I.V."/>
            <person name="Nagy L."/>
            <person name="Hibbett D."/>
            <person name="Henrissat B."/>
            <person name="Matheny P.B."/>
            <person name="Labbe J."/>
            <person name="Martin F."/>
        </authorList>
    </citation>
    <scope>NUCLEOTIDE SEQUENCE</scope>
    <source>
        <strain evidence="1">FP105234-sp</strain>
    </source>
</reference>
<dbReference type="EMBL" id="MU275868">
    <property type="protein sequence ID" value="KAI0049843.1"/>
    <property type="molecule type" value="Genomic_DNA"/>
</dbReference>